<feature type="compositionally biased region" description="Low complexity" evidence="4">
    <location>
        <begin position="11"/>
        <end position="25"/>
    </location>
</feature>
<dbReference type="Gene3D" id="3.40.50.720">
    <property type="entry name" value="NAD(P)-binding Rossmann-like Domain"/>
    <property type="match status" value="1"/>
</dbReference>
<protein>
    <submittedName>
        <fullName evidence="5">SDR family NAD(P)-dependent oxidoreductase</fullName>
    </submittedName>
</protein>
<comment type="similarity">
    <text evidence="1 3">Belongs to the short-chain dehydrogenases/reductases (SDR) family.</text>
</comment>
<keyword evidence="2" id="KW-0560">Oxidoreductase</keyword>
<dbReference type="InterPro" id="IPR002347">
    <property type="entry name" value="SDR_fam"/>
</dbReference>
<proteinExistence type="inferred from homology"/>
<keyword evidence="6" id="KW-1185">Reference proteome</keyword>
<gene>
    <name evidence="5" type="ORF">MXD59_05420</name>
</gene>
<dbReference type="RefSeq" id="WP_248823693.1">
    <property type="nucleotide sequence ID" value="NZ_JALKFT010000004.1"/>
</dbReference>
<comment type="caution">
    <text evidence="5">The sequence shown here is derived from an EMBL/GenBank/DDBJ whole genome shotgun (WGS) entry which is preliminary data.</text>
</comment>
<feature type="region of interest" description="Disordered" evidence="4">
    <location>
        <begin position="1"/>
        <end position="25"/>
    </location>
</feature>
<dbReference type="SUPFAM" id="SSF51735">
    <property type="entry name" value="NAD(P)-binding Rossmann-fold domains"/>
    <property type="match status" value="1"/>
</dbReference>
<evidence type="ECO:0000256" key="2">
    <source>
        <dbReference type="ARBA" id="ARBA00023002"/>
    </source>
</evidence>
<dbReference type="PRINTS" id="PR00080">
    <property type="entry name" value="SDRFAMILY"/>
</dbReference>
<dbReference type="PRINTS" id="PR00081">
    <property type="entry name" value="GDHRDH"/>
</dbReference>
<accession>A0ABT0JUK2</accession>
<dbReference type="PANTHER" id="PTHR43115">
    <property type="entry name" value="DEHYDROGENASE/REDUCTASE SDR FAMILY MEMBER 11"/>
    <property type="match status" value="1"/>
</dbReference>
<evidence type="ECO:0000256" key="3">
    <source>
        <dbReference type="RuleBase" id="RU000363"/>
    </source>
</evidence>
<name>A0ABT0JUK2_9ACTN</name>
<evidence type="ECO:0000313" key="6">
    <source>
        <dbReference type="Proteomes" id="UP001201873"/>
    </source>
</evidence>
<evidence type="ECO:0000256" key="4">
    <source>
        <dbReference type="SAM" id="MobiDB-lite"/>
    </source>
</evidence>
<reference evidence="5 6" key="1">
    <citation type="submission" date="2022-04" db="EMBL/GenBank/DDBJ databases">
        <title>Genome diversity in the genus Frankia.</title>
        <authorList>
            <person name="Carlos-Shanley C."/>
            <person name="Hahn D."/>
        </authorList>
    </citation>
    <scope>NUCLEOTIDE SEQUENCE [LARGE SCALE GENOMIC DNA]</scope>
    <source>
        <strain evidence="5 6">Ag45/Mut15</strain>
    </source>
</reference>
<dbReference type="EMBL" id="JALKFT010000004">
    <property type="protein sequence ID" value="MCK9875225.1"/>
    <property type="molecule type" value="Genomic_DNA"/>
</dbReference>
<evidence type="ECO:0000256" key="1">
    <source>
        <dbReference type="ARBA" id="ARBA00006484"/>
    </source>
</evidence>
<evidence type="ECO:0000313" key="5">
    <source>
        <dbReference type="EMBL" id="MCK9875225.1"/>
    </source>
</evidence>
<dbReference type="InterPro" id="IPR036291">
    <property type="entry name" value="NAD(P)-bd_dom_sf"/>
</dbReference>
<dbReference type="PANTHER" id="PTHR43115:SF4">
    <property type="entry name" value="DEHYDROGENASE_REDUCTASE SDR FAMILY MEMBER 11"/>
    <property type="match status" value="1"/>
</dbReference>
<sequence>MTEAHPARANTVGASAVGASATGTGSAGTLSGTVALVTGASSGIGAATGRELARQGAAVALVARRKDRLERLVGEIEADGGRAIALAADLTEQEQAIGAVERAVAELGRLDTVVNNAGVMLLGPILDAPTSEWDRMISLNLQGLLYVSHAALPHLVAAAETGPRQVADLVNISSVAGRRALSMSGIYNLTKFGVNAFTEALRQEITTRHVRVSVVEPGAVTTELTDHLRPEIRENARSAFAGVEILVAEDIADGVAYIVTRPRRVAINELLIRPTEQIR</sequence>
<dbReference type="Pfam" id="PF00106">
    <property type="entry name" value="adh_short"/>
    <property type="match status" value="1"/>
</dbReference>
<organism evidence="5 6">
    <name type="scientific">Frankia umida</name>
    <dbReference type="NCBI Taxonomy" id="573489"/>
    <lineage>
        <taxon>Bacteria</taxon>
        <taxon>Bacillati</taxon>
        <taxon>Actinomycetota</taxon>
        <taxon>Actinomycetes</taxon>
        <taxon>Frankiales</taxon>
        <taxon>Frankiaceae</taxon>
        <taxon>Frankia</taxon>
    </lineage>
</organism>
<dbReference type="Proteomes" id="UP001201873">
    <property type="component" value="Unassembled WGS sequence"/>
</dbReference>